<dbReference type="PANTHER" id="PTHR34979">
    <property type="entry name" value="INNER MEMBRANE PROTEIN YGAZ"/>
    <property type="match status" value="1"/>
</dbReference>
<feature type="transmembrane region" description="Helical" evidence="8">
    <location>
        <begin position="168"/>
        <end position="189"/>
    </location>
</feature>
<dbReference type="EMBL" id="CP076838">
    <property type="protein sequence ID" value="QWW81214.1"/>
    <property type="molecule type" value="Genomic_DNA"/>
</dbReference>
<feature type="transmembrane region" description="Helical" evidence="8">
    <location>
        <begin position="65"/>
        <end position="89"/>
    </location>
</feature>
<keyword evidence="5 8" id="KW-0812">Transmembrane</keyword>
<accession>A0ABX8K2I5</accession>
<sequence>MLMKTQPLHRDAVLAFRAGVSACLPTIPGYWSIGFAAGAIGTLSGFTTLQTALLASLLYAGSAQFLFYSLWATGAEVASVVFSVLLVNLRYLLMSSAMSVFFREHTTLEKIVSGLLLTDETFGVAVQHGSQQSKVRFAWMFGLNVAAWLNWILACVVGAWLAAALPPALMEGLSFSLVSMFIGLVLMLWFASQRKILETFSISAAVIVTLFTAGQTDISIVIIIAASVAATLSTLGLRLFYKGER</sequence>
<dbReference type="InterPro" id="IPR011606">
    <property type="entry name" value="Brnchd-chn_aa_trnsp_permease"/>
</dbReference>
<organism evidence="9 10">
    <name type="scientific">Leclercia pneumoniae</name>
    <dbReference type="NCBI Taxonomy" id="2815358"/>
    <lineage>
        <taxon>Bacteria</taxon>
        <taxon>Pseudomonadati</taxon>
        <taxon>Pseudomonadota</taxon>
        <taxon>Gammaproteobacteria</taxon>
        <taxon>Enterobacterales</taxon>
        <taxon>Enterobacteriaceae</taxon>
        <taxon>Leclercia</taxon>
    </lineage>
</organism>
<comment type="subcellular location">
    <subcellularLocation>
        <location evidence="1">Cell membrane</location>
        <topology evidence="1">Multi-pass membrane protein</topology>
    </subcellularLocation>
</comment>
<dbReference type="Proteomes" id="UP000683497">
    <property type="component" value="Chromosome"/>
</dbReference>
<dbReference type="RefSeq" id="WP_207291897.1">
    <property type="nucleotide sequence ID" value="NZ_CP071383.1"/>
</dbReference>
<keyword evidence="3" id="KW-0813">Transport</keyword>
<evidence type="ECO:0000256" key="3">
    <source>
        <dbReference type="ARBA" id="ARBA00022448"/>
    </source>
</evidence>
<evidence type="ECO:0000256" key="1">
    <source>
        <dbReference type="ARBA" id="ARBA00004651"/>
    </source>
</evidence>
<evidence type="ECO:0000256" key="2">
    <source>
        <dbReference type="ARBA" id="ARBA00010735"/>
    </source>
</evidence>
<evidence type="ECO:0000313" key="10">
    <source>
        <dbReference type="Proteomes" id="UP000683497"/>
    </source>
</evidence>
<gene>
    <name evidence="9" type="ORF">KQ929_08400</name>
</gene>
<keyword evidence="6 8" id="KW-1133">Transmembrane helix</keyword>
<comment type="similarity">
    <text evidence="2">Belongs to the AzlC family.</text>
</comment>
<feature type="transmembrane region" description="Helical" evidence="8">
    <location>
        <begin position="137"/>
        <end position="162"/>
    </location>
</feature>
<keyword evidence="10" id="KW-1185">Reference proteome</keyword>
<evidence type="ECO:0000313" key="9">
    <source>
        <dbReference type="EMBL" id="QWW81214.1"/>
    </source>
</evidence>
<evidence type="ECO:0000256" key="4">
    <source>
        <dbReference type="ARBA" id="ARBA00022475"/>
    </source>
</evidence>
<dbReference type="Pfam" id="PF03591">
    <property type="entry name" value="AzlC"/>
    <property type="match status" value="1"/>
</dbReference>
<dbReference type="PANTHER" id="PTHR34979:SF1">
    <property type="entry name" value="INNER MEMBRANE PROTEIN YGAZ"/>
    <property type="match status" value="1"/>
</dbReference>
<evidence type="ECO:0000256" key="5">
    <source>
        <dbReference type="ARBA" id="ARBA00022692"/>
    </source>
</evidence>
<proteinExistence type="inferred from homology"/>
<feature type="transmembrane region" description="Helical" evidence="8">
    <location>
        <begin position="196"/>
        <end position="214"/>
    </location>
</feature>
<protein>
    <submittedName>
        <fullName evidence="9">AzlC family ABC transporter permease</fullName>
    </submittedName>
</protein>
<keyword evidence="7 8" id="KW-0472">Membrane</keyword>
<reference evidence="9 10" key="1">
    <citation type="submission" date="2021-06" db="EMBL/GenBank/DDBJ databases">
        <title>Leclercia pneumoniae sp. nov.</title>
        <authorList>
            <person name="Hoenemann M."/>
            <person name="Viehweger A."/>
            <person name="Dietze N."/>
        </authorList>
    </citation>
    <scope>NUCLEOTIDE SEQUENCE [LARGE SCALE GENOMIC DNA]</scope>
    <source>
        <strain evidence="10">49125</strain>
    </source>
</reference>
<feature type="transmembrane region" description="Helical" evidence="8">
    <location>
        <begin position="220"/>
        <end position="241"/>
    </location>
</feature>
<evidence type="ECO:0000256" key="6">
    <source>
        <dbReference type="ARBA" id="ARBA00022989"/>
    </source>
</evidence>
<evidence type="ECO:0000256" key="8">
    <source>
        <dbReference type="SAM" id="Phobius"/>
    </source>
</evidence>
<evidence type="ECO:0000256" key="7">
    <source>
        <dbReference type="ARBA" id="ARBA00023136"/>
    </source>
</evidence>
<keyword evidence="4" id="KW-1003">Cell membrane</keyword>
<name>A0ABX8K2I5_9ENTR</name>